<name>A0AAE1M5X7_9FABA</name>
<dbReference type="PANTHER" id="PTHR33737">
    <property type="entry name" value="OS05G0121800 PROTEIN"/>
    <property type="match status" value="1"/>
</dbReference>
<keyword evidence="3" id="KW-1185">Reference proteome</keyword>
<feature type="compositionally biased region" description="Polar residues" evidence="1">
    <location>
        <begin position="196"/>
        <end position="210"/>
    </location>
</feature>
<feature type="region of interest" description="Disordered" evidence="1">
    <location>
        <begin position="291"/>
        <end position="310"/>
    </location>
</feature>
<accession>A0AAE1M5X7</accession>
<evidence type="ECO:0000313" key="2">
    <source>
        <dbReference type="EMBL" id="KAK4252984.1"/>
    </source>
</evidence>
<reference evidence="2" key="1">
    <citation type="submission" date="2023-10" db="EMBL/GenBank/DDBJ databases">
        <title>Chromosome-level genome of the transformable northern wattle, Acacia crassicarpa.</title>
        <authorList>
            <person name="Massaro I."/>
            <person name="Sinha N.R."/>
            <person name="Poethig S."/>
            <person name="Leichty A.R."/>
        </authorList>
    </citation>
    <scope>NUCLEOTIDE SEQUENCE</scope>
    <source>
        <strain evidence="2">Acra3RX</strain>
        <tissue evidence="2">Leaf</tissue>
    </source>
</reference>
<sequence>MGSVMKFKRSADCREKRKKVDVKCVGSEGESESKIDLRKSLAWDSAFFTSPGVLEPEELFQGAWDNQKKWSSSSEMRSNNEFNSRSSLAWDSAFLTSEGVLDPVELSLVNRGFHKSEMYLLSAIQELRISSLSTHTDRSSSSLASLELQLFENPNHPHMPHIHSLKTVDGPTQPKMKSLPNRRKKSDHLSRKISKDPSTGPSSKQCSDGSEFNPPTSSSSLKPPKSSGRVKSNAMATTKRVTNEVKQDSKQVQVTNGKSWVAAGKPRSPLKASESQSECHKFSYLVPKATASRRDHRVSPKGTCSAHGSNSVAFLSSRNLKPSAIRVQSPKIGNFDEGEAGRGENENRSKEVKDKENMKSSKDYCVHHKMKAELCVKGKRLFSHKVDKALPHHREPTTAVGDSGDVLMELSTNQS</sequence>
<comment type="caution">
    <text evidence="2">The sequence shown here is derived from an EMBL/GenBank/DDBJ whole genome shotgun (WGS) entry which is preliminary data.</text>
</comment>
<evidence type="ECO:0000313" key="3">
    <source>
        <dbReference type="Proteomes" id="UP001293593"/>
    </source>
</evidence>
<gene>
    <name evidence="2" type="ORF">QN277_010828</name>
</gene>
<evidence type="ECO:0000256" key="1">
    <source>
        <dbReference type="SAM" id="MobiDB-lite"/>
    </source>
</evidence>
<feature type="region of interest" description="Disordered" evidence="1">
    <location>
        <begin position="325"/>
        <end position="362"/>
    </location>
</feature>
<feature type="compositionally biased region" description="Low complexity" evidence="1">
    <location>
        <begin position="214"/>
        <end position="227"/>
    </location>
</feature>
<dbReference type="GO" id="GO:0008017">
    <property type="term" value="F:microtubule binding"/>
    <property type="evidence" value="ECO:0007669"/>
    <property type="project" value="InterPro"/>
</dbReference>
<protein>
    <submittedName>
        <fullName evidence="2">Uncharacterized protein</fullName>
    </submittedName>
</protein>
<dbReference type="EMBL" id="JAWXYG010000018">
    <property type="protein sequence ID" value="KAK4252984.1"/>
    <property type="molecule type" value="Genomic_DNA"/>
</dbReference>
<dbReference type="Proteomes" id="UP001293593">
    <property type="component" value="Unassembled WGS sequence"/>
</dbReference>
<dbReference type="InterPro" id="IPR045882">
    <property type="entry name" value="GPT1/2"/>
</dbReference>
<organism evidence="2 3">
    <name type="scientific">Acacia crassicarpa</name>
    <name type="common">northern wattle</name>
    <dbReference type="NCBI Taxonomy" id="499986"/>
    <lineage>
        <taxon>Eukaryota</taxon>
        <taxon>Viridiplantae</taxon>
        <taxon>Streptophyta</taxon>
        <taxon>Embryophyta</taxon>
        <taxon>Tracheophyta</taxon>
        <taxon>Spermatophyta</taxon>
        <taxon>Magnoliopsida</taxon>
        <taxon>eudicotyledons</taxon>
        <taxon>Gunneridae</taxon>
        <taxon>Pentapetalae</taxon>
        <taxon>rosids</taxon>
        <taxon>fabids</taxon>
        <taxon>Fabales</taxon>
        <taxon>Fabaceae</taxon>
        <taxon>Caesalpinioideae</taxon>
        <taxon>mimosoid clade</taxon>
        <taxon>Acacieae</taxon>
        <taxon>Acacia</taxon>
    </lineage>
</organism>
<feature type="region of interest" description="Disordered" evidence="1">
    <location>
        <begin position="154"/>
        <end position="279"/>
    </location>
</feature>
<dbReference type="AlphaFoldDB" id="A0AAE1M5X7"/>
<dbReference type="PANTHER" id="PTHR33737:SF2">
    <property type="entry name" value="OS12G0102700 PROTEIN"/>
    <property type="match status" value="1"/>
</dbReference>
<proteinExistence type="predicted"/>
<feature type="compositionally biased region" description="Basic and acidic residues" evidence="1">
    <location>
        <begin position="339"/>
        <end position="362"/>
    </location>
</feature>